<reference evidence="2 3" key="1">
    <citation type="submission" date="2013-02" db="EMBL/GenBank/DDBJ databases">
        <authorList>
            <person name="Harkins D.M."/>
            <person name="Durkin A.S."/>
            <person name="Brinkac L.M."/>
            <person name="Haft D.H."/>
            <person name="Selengut J.D."/>
            <person name="Sanka R."/>
            <person name="DePew J."/>
            <person name="Purushe J."/>
            <person name="Haake D.A."/>
            <person name="Matsunaga J."/>
            <person name="Vinetz J.M."/>
            <person name="Sutton G.G."/>
            <person name="Nierman W.C."/>
            <person name="Fouts D.E."/>
        </authorList>
    </citation>
    <scope>NUCLEOTIDE SEQUENCE [LARGE SCALE GENOMIC DNA]</scope>
    <source>
        <strain evidence="2 3">Ecochallenge</strain>
    </source>
</reference>
<accession>N1U8X6</accession>
<dbReference type="Proteomes" id="UP000012249">
    <property type="component" value="Unassembled WGS sequence"/>
</dbReference>
<dbReference type="AlphaFoldDB" id="N1U8X6"/>
<proteinExistence type="predicted"/>
<comment type="caution">
    <text evidence="2">The sequence shown here is derived from an EMBL/GenBank/DDBJ whole genome shotgun (WGS) entry which is preliminary data.</text>
</comment>
<dbReference type="EMBL" id="AHMI02000145">
    <property type="protein sequence ID" value="EMY14666.1"/>
    <property type="molecule type" value="Genomic_DNA"/>
</dbReference>
<gene>
    <name evidence="2" type="ORF">LEP1GSC043_2535</name>
</gene>
<name>N1U8X6_9LEPT</name>
<evidence type="ECO:0000256" key="1">
    <source>
        <dbReference type="SAM" id="Coils"/>
    </source>
</evidence>
<evidence type="ECO:0000313" key="3">
    <source>
        <dbReference type="Proteomes" id="UP000012249"/>
    </source>
</evidence>
<feature type="coiled-coil region" evidence="1">
    <location>
        <begin position="64"/>
        <end position="101"/>
    </location>
</feature>
<evidence type="ECO:0000313" key="2">
    <source>
        <dbReference type="EMBL" id="EMY14666.1"/>
    </source>
</evidence>
<protein>
    <submittedName>
        <fullName evidence="2">Uncharacterized protein</fullName>
    </submittedName>
</protein>
<dbReference type="PANTHER" id="PTHR33408">
    <property type="entry name" value="TRANSPOSASE"/>
    <property type="match status" value="1"/>
</dbReference>
<sequence>MQNLFSQTVFLGYENGFINFETISIDGTKIKANANPGDIGDLEKFETRLKQIEKVSKKKFKEWEQSADLEYSKIQKKRKELERKTDKLKEAVDFLKKHEDRRRIHLYERNCDLQKRRKGFIVGYNAQAAVDCKSKMIISQCVETGQSDTQFAEKMIQKVESCYSSLKSKDDDFKKNSICLGCGLFE</sequence>
<keyword evidence="1" id="KW-0175">Coiled coil</keyword>
<organism evidence="2 3">
    <name type="scientific">Leptospira weilii str. Ecochallenge</name>
    <dbReference type="NCBI Taxonomy" id="1049986"/>
    <lineage>
        <taxon>Bacteria</taxon>
        <taxon>Pseudomonadati</taxon>
        <taxon>Spirochaetota</taxon>
        <taxon>Spirochaetia</taxon>
        <taxon>Leptospirales</taxon>
        <taxon>Leptospiraceae</taxon>
        <taxon>Leptospira</taxon>
    </lineage>
</organism>